<feature type="binding site" evidence="11">
    <location>
        <position position="209"/>
    </location>
    <ligand>
        <name>Zn(2+)</name>
        <dbReference type="ChEBI" id="CHEBI:29105"/>
        <label>1</label>
    </ligand>
</feature>
<evidence type="ECO:0000259" key="16">
    <source>
        <dbReference type="SMART" id="SM00235"/>
    </source>
</evidence>
<feature type="binding site" evidence="11">
    <location>
        <position position="211"/>
    </location>
    <ligand>
        <name>Ca(2+)</name>
        <dbReference type="ChEBI" id="CHEBI:29108"/>
        <label>3</label>
    </ligand>
</feature>
<feature type="compositionally biased region" description="Gly residues" evidence="14">
    <location>
        <begin position="281"/>
        <end position="291"/>
    </location>
</feature>
<dbReference type="InterPro" id="IPR018487">
    <property type="entry name" value="Hemopexin-like_repeat"/>
</dbReference>
<keyword evidence="11" id="KW-0106">Calcium</keyword>
<dbReference type="SUPFAM" id="SSF47090">
    <property type="entry name" value="PGBD-like"/>
    <property type="match status" value="1"/>
</dbReference>
<feature type="domain" description="Peptidase metallopeptidase" evidence="16">
    <location>
        <begin position="118"/>
        <end position="278"/>
    </location>
</feature>
<gene>
    <name evidence="17" type="ORF">SNE40_004230</name>
</gene>
<feature type="binding site" evidence="11">
    <location>
        <position position="320"/>
    </location>
    <ligand>
        <name>Ca(2+)</name>
        <dbReference type="ChEBI" id="CHEBI:29108"/>
        <label>5</label>
    </ligand>
</feature>
<feature type="binding site" evidence="10">
    <location>
        <position position="238"/>
    </location>
    <ligand>
        <name>Zn(2+)</name>
        <dbReference type="ChEBI" id="CHEBI:29105"/>
        <label>2</label>
        <note>catalytic</note>
    </ligand>
</feature>
<dbReference type="GO" id="GO:0004222">
    <property type="term" value="F:metalloendopeptidase activity"/>
    <property type="evidence" value="ECO:0007669"/>
    <property type="project" value="InterPro"/>
</dbReference>
<feature type="modified residue" description="Phosphotyrosine; by PKDCC" evidence="12">
    <location>
        <position position="395"/>
    </location>
</feature>
<dbReference type="GO" id="GO:0030198">
    <property type="term" value="P:extracellular matrix organization"/>
    <property type="evidence" value="ECO:0007669"/>
    <property type="project" value="TreeGrafter"/>
</dbReference>
<feature type="binding site" evidence="11">
    <location>
        <position position="463"/>
    </location>
    <ligand>
        <name>Ca(2+)</name>
        <dbReference type="ChEBI" id="CHEBI:29108"/>
        <label>5</label>
    </ligand>
</feature>
<feature type="signal peptide" evidence="15">
    <location>
        <begin position="1"/>
        <end position="17"/>
    </location>
</feature>
<dbReference type="Gene3D" id="3.40.390.10">
    <property type="entry name" value="Collagenase (Catalytic Domain)"/>
    <property type="match status" value="1"/>
</dbReference>
<comment type="cofactor">
    <cofactor evidence="11">
        <name>Ca(2+)</name>
        <dbReference type="ChEBI" id="CHEBI:29108"/>
    </cofactor>
    <text evidence="11">Can bind about 5 Ca(2+) ions per subunit.</text>
</comment>
<evidence type="ECO:0000256" key="15">
    <source>
        <dbReference type="SAM" id="SignalP"/>
    </source>
</evidence>
<dbReference type="InterPro" id="IPR036365">
    <property type="entry name" value="PGBD-like_sf"/>
</dbReference>
<reference evidence="17 18" key="1">
    <citation type="submission" date="2024-01" db="EMBL/GenBank/DDBJ databases">
        <title>The genome of the rayed Mediterranean limpet Patella caerulea (Linnaeus, 1758).</title>
        <authorList>
            <person name="Anh-Thu Weber A."/>
            <person name="Halstead-Nussloch G."/>
        </authorList>
    </citation>
    <scope>NUCLEOTIDE SEQUENCE [LARGE SCALE GENOMIC DNA]</scope>
    <source>
        <strain evidence="17">AATW-2023a</strain>
        <tissue evidence="17">Whole specimen</tissue>
    </source>
</reference>
<feature type="binding site" evidence="11">
    <location>
        <position position="214"/>
    </location>
    <ligand>
        <name>Ca(2+)</name>
        <dbReference type="ChEBI" id="CHEBI:29108"/>
        <label>1</label>
    </ligand>
</feature>
<evidence type="ECO:0000256" key="11">
    <source>
        <dbReference type="PIRSR" id="PIRSR621190-2"/>
    </source>
</evidence>
<evidence type="ECO:0000256" key="14">
    <source>
        <dbReference type="SAM" id="MobiDB-lite"/>
    </source>
</evidence>
<keyword evidence="8" id="KW-0865">Zymogen</keyword>
<protein>
    <recommendedName>
        <fullName evidence="16">Peptidase metallopeptidase domain-containing protein</fullName>
    </recommendedName>
</protein>
<keyword evidence="3 10" id="KW-0479">Metal-binding</keyword>
<dbReference type="EMBL" id="JAZGQO010000002">
    <property type="protein sequence ID" value="KAK6192823.1"/>
    <property type="molecule type" value="Genomic_DNA"/>
</dbReference>
<evidence type="ECO:0000313" key="18">
    <source>
        <dbReference type="Proteomes" id="UP001347796"/>
    </source>
</evidence>
<feature type="region of interest" description="Disordered" evidence="14">
    <location>
        <begin position="281"/>
        <end position="311"/>
    </location>
</feature>
<evidence type="ECO:0000256" key="1">
    <source>
        <dbReference type="ARBA" id="ARBA00010370"/>
    </source>
</evidence>
<dbReference type="Gene3D" id="2.110.10.10">
    <property type="entry name" value="Hemopexin-like domain"/>
    <property type="match status" value="1"/>
</dbReference>
<evidence type="ECO:0000256" key="10">
    <source>
        <dbReference type="PIRSR" id="PIRSR001191-2"/>
    </source>
</evidence>
<keyword evidence="7" id="KW-0482">Metalloprotease</keyword>
<organism evidence="17 18">
    <name type="scientific">Patella caerulea</name>
    <name type="common">Rayed Mediterranean limpet</name>
    <dbReference type="NCBI Taxonomy" id="87958"/>
    <lineage>
        <taxon>Eukaryota</taxon>
        <taxon>Metazoa</taxon>
        <taxon>Spiralia</taxon>
        <taxon>Lophotrochozoa</taxon>
        <taxon>Mollusca</taxon>
        <taxon>Gastropoda</taxon>
        <taxon>Patellogastropoda</taxon>
        <taxon>Patelloidea</taxon>
        <taxon>Patellidae</taxon>
        <taxon>Patella</taxon>
    </lineage>
</organism>
<evidence type="ECO:0000256" key="8">
    <source>
        <dbReference type="ARBA" id="ARBA00023145"/>
    </source>
</evidence>
<feature type="active site" evidence="9">
    <location>
        <position position="235"/>
    </location>
</feature>
<dbReference type="PROSITE" id="PS00546">
    <property type="entry name" value="CYSTEINE_SWITCH"/>
    <property type="match status" value="1"/>
</dbReference>
<dbReference type="InterPro" id="IPR021190">
    <property type="entry name" value="Pept_M10A"/>
</dbReference>
<evidence type="ECO:0000256" key="12">
    <source>
        <dbReference type="PIRSR" id="PIRSR621190-4"/>
    </source>
</evidence>
<comment type="cofactor">
    <cofactor evidence="11">
        <name>Zn(2+)</name>
        <dbReference type="ChEBI" id="CHEBI:29105"/>
    </cofactor>
    <text evidence="11">Binds 2 Zn(2+) ions per subunit.</text>
</comment>
<dbReference type="SUPFAM" id="SSF50923">
    <property type="entry name" value="Hemopexin-like domain"/>
    <property type="match status" value="1"/>
</dbReference>
<evidence type="ECO:0000256" key="5">
    <source>
        <dbReference type="ARBA" id="ARBA00022801"/>
    </source>
</evidence>
<dbReference type="GO" id="GO:0008270">
    <property type="term" value="F:zinc ion binding"/>
    <property type="evidence" value="ECO:0007669"/>
    <property type="project" value="InterPro"/>
</dbReference>
<evidence type="ECO:0000256" key="2">
    <source>
        <dbReference type="ARBA" id="ARBA00022670"/>
    </source>
</evidence>
<evidence type="ECO:0000256" key="4">
    <source>
        <dbReference type="ARBA" id="ARBA00022729"/>
    </source>
</evidence>
<evidence type="ECO:0000256" key="9">
    <source>
        <dbReference type="PIRSR" id="PIRSR001191-1"/>
    </source>
</evidence>
<evidence type="ECO:0000256" key="7">
    <source>
        <dbReference type="ARBA" id="ARBA00023049"/>
    </source>
</evidence>
<keyword evidence="6 10" id="KW-0862">Zinc</keyword>
<feature type="chain" id="PRO_5042932203" description="Peptidase metallopeptidase domain-containing protein" evidence="15">
    <location>
        <begin position="18"/>
        <end position="537"/>
    </location>
</feature>
<evidence type="ECO:0000313" key="17">
    <source>
        <dbReference type="EMBL" id="KAK6192823.1"/>
    </source>
</evidence>
<accession>A0AAN8KDC8</accession>
<keyword evidence="18" id="KW-1185">Reference proteome</keyword>
<feature type="binding site" evidence="11">
    <location>
        <position position="180"/>
    </location>
    <ligand>
        <name>Zn(2+)</name>
        <dbReference type="ChEBI" id="CHEBI:29105"/>
        <label>1</label>
    </ligand>
</feature>
<feature type="binding site" evidence="11">
    <location>
        <position position="195"/>
    </location>
    <ligand>
        <name>Zn(2+)</name>
        <dbReference type="ChEBI" id="CHEBI:29105"/>
        <label>1</label>
    </ligand>
</feature>
<evidence type="ECO:0000256" key="6">
    <source>
        <dbReference type="ARBA" id="ARBA00022833"/>
    </source>
</evidence>
<feature type="binding site" description="in inhibited form" evidence="11">
    <location>
        <position position="92"/>
    </location>
    <ligand>
        <name>Zn(2+)</name>
        <dbReference type="ChEBI" id="CHEBI:29105"/>
        <label>2</label>
        <note>catalytic</note>
    </ligand>
</feature>
<feature type="repeat" description="Hemopexin" evidence="13">
    <location>
        <begin position="360"/>
        <end position="406"/>
    </location>
</feature>
<dbReference type="Pfam" id="PF00045">
    <property type="entry name" value="Hemopexin"/>
    <property type="match status" value="1"/>
</dbReference>
<dbReference type="GO" id="GO:0031012">
    <property type="term" value="C:extracellular matrix"/>
    <property type="evidence" value="ECO:0007669"/>
    <property type="project" value="InterPro"/>
</dbReference>
<feature type="binding site" evidence="11">
    <location>
        <position position="214"/>
    </location>
    <ligand>
        <name>Ca(2+)</name>
        <dbReference type="ChEBI" id="CHEBI:29108"/>
        <label>3</label>
    </ligand>
</feature>
<feature type="binding site" evidence="11">
    <location>
        <position position="318"/>
    </location>
    <ligand>
        <name>Ca(2+)</name>
        <dbReference type="ChEBI" id="CHEBI:29108"/>
        <label>4</label>
    </ligand>
</feature>
<dbReference type="InterPro" id="IPR002477">
    <property type="entry name" value="Peptidoglycan-bd-like"/>
</dbReference>
<sequence length="537" mass="61587">MKFQCLIIAVYISVTTAKEIVRRNEDDFTDKFLERYGYMDDTPASISKDMPINTDKTVTKNAAIIAFQMFYGLPLTGRVDEKTKEMMRKPRCGVPDIPRNKIGRRFKRQRRPQGYTHLQDKWANSRVTWKTTKYSRQLPTEEQRFAFARAFKLWEDVAALDIRETAGEADMKLSFERLTHDDSNPFDGRGNTLAHAFGPGTAPLSGDVHFDEDEEWYLDPNEDRGSDLYVAAAHEFGHSLGLGHSNRQEALMYPVYRKSKDLKLDIDDIRGIQVLYGSRLGSGGTRGGTRTNGGVDPPRKRLPPTTTPAPKTCNVNIDQIVEGEDNSYYIFENDVVHAIKEGDSKTQSPQPISSVFEMSPSQPDLVFTKSDRRKIYIIKDNQVWRYTSKQLDAGYPRDISRNHFPEKPRFVLSFRDGANENTMVFGETKWWWYDFDEPNFFQQPAYSIETYFRGIPDNVKYAVRGKDRHFYLVSDDRYIVFNHNTREIVGKEQNDGLPDWILKACSIVQGNSARSNKSGIVFILTTVIASIFLSTKS</sequence>
<dbReference type="PROSITE" id="PS51642">
    <property type="entry name" value="HEMOPEXIN_2"/>
    <property type="match status" value="1"/>
</dbReference>
<proteinExistence type="inferred from homology"/>
<keyword evidence="2" id="KW-0645">Protease</keyword>
<dbReference type="SMART" id="SM00235">
    <property type="entry name" value="ZnMc"/>
    <property type="match status" value="1"/>
</dbReference>
<dbReference type="PIRSF" id="PIRSF001191">
    <property type="entry name" value="Peptidase_M10A_matrix"/>
    <property type="match status" value="1"/>
</dbReference>
<feature type="binding site" evidence="10">
    <location>
        <position position="234"/>
    </location>
    <ligand>
        <name>Zn(2+)</name>
        <dbReference type="ChEBI" id="CHEBI:29105"/>
        <label>2</label>
        <note>catalytic</note>
    </ligand>
</feature>
<keyword evidence="4 15" id="KW-0732">Signal</keyword>
<feature type="binding site" evidence="10">
    <location>
        <position position="244"/>
    </location>
    <ligand>
        <name>Zn(2+)</name>
        <dbReference type="ChEBI" id="CHEBI:29105"/>
        <label>2</label>
        <note>catalytic</note>
    </ligand>
</feature>
<dbReference type="InterPro" id="IPR024079">
    <property type="entry name" value="MetalloPept_cat_dom_sf"/>
</dbReference>
<dbReference type="GO" id="GO:0030574">
    <property type="term" value="P:collagen catabolic process"/>
    <property type="evidence" value="ECO:0007669"/>
    <property type="project" value="TreeGrafter"/>
</dbReference>
<dbReference type="Proteomes" id="UP001347796">
    <property type="component" value="Unassembled WGS sequence"/>
</dbReference>
<comment type="similarity">
    <text evidence="1">Belongs to the peptidase M10A family.</text>
</comment>
<keyword evidence="5" id="KW-0378">Hydrolase</keyword>
<dbReference type="PANTHER" id="PTHR10201">
    <property type="entry name" value="MATRIX METALLOPROTEINASE"/>
    <property type="match status" value="1"/>
</dbReference>
<feature type="binding site" evidence="11">
    <location>
        <position position="170"/>
    </location>
    <ligand>
        <name>Ca(2+)</name>
        <dbReference type="ChEBI" id="CHEBI:29108"/>
        <label>2</label>
    </ligand>
</feature>
<dbReference type="InterPro" id="IPR006026">
    <property type="entry name" value="Peptidase_Metallo"/>
</dbReference>
<dbReference type="PRINTS" id="PR00138">
    <property type="entry name" value="MATRIXIN"/>
</dbReference>
<comment type="caution">
    <text evidence="17">The sequence shown here is derived from an EMBL/GenBank/DDBJ whole genome shotgun (WGS) entry which is preliminary data.</text>
</comment>
<dbReference type="SUPFAM" id="SSF55486">
    <property type="entry name" value="Metalloproteases ('zincins'), catalytic domain"/>
    <property type="match status" value="1"/>
</dbReference>
<feature type="binding site" evidence="11">
    <location>
        <position position="207"/>
    </location>
    <ligand>
        <name>Ca(2+)</name>
        <dbReference type="ChEBI" id="CHEBI:29108"/>
        <label>2</label>
    </ligand>
</feature>
<dbReference type="InterPro" id="IPR021158">
    <property type="entry name" value="Pept_M10A_Zn_BS"/>
</dbReference>
<feature type="binding site" evidence="11">
    <location>
        <position position="364"/>
    </location>
    <ligand>
        <name>Ca(2+)</name>
        <dbReference type="ChEBI" id="CHEBI:29108"/>
        <label>4</label>
    </ligand>
</feature>
<dbReference type="InterPro" id="IPR033739">
    <property type="entry name" value="M10A_MMP"/>
</dbReference>
<feature type="binding site" evidence="11">
    <location>
        <position position="182"/>
    </location>
    <ligand>
        <name>Zn(2+)</name>
        <dbReference type="ChEBI" id="CHEBI:29105"/>
        <label>1</label>
    </ligand>
</feature>
<dbReference type="SMART" id="SM00120">
    <property type="entry name" value="HX"/>
    <property type="match status" value="1"/>
</dbReference>
<dbReference type="CDD" id="cd04278">
    <property type="entry name" value="ZnMc_MMP"/>
    <property type="match status" value="1"/>
</dbReference>
<dbReference type="InterPro" id="IPR036375">
    <property type="entry name" value="Hemopexin-like_dom_sf"/>
</dbReference>
<feature type="binding site" evidence="11">
    <location>
        <position position="252"/>
    </location>
    <ligand>
        <name>Zn(2+)</name>
        <dbReference type="ChEBI" id="CHEBI:29105"/>
        <label>2</label>
        <note>catalytic</note>
    </ligand>
</feature>
<evidence type="ECO:0000256" key="3">
    <source>
        <dbReference type="ARBA" id="ARBA00022723"/>
    </source>
</evidence>
<dbReference type="AlphaFoldDB" id="A0AAN8KDC8"/>
<dbReference type="PANTHER" id="PTHR10201:SF291">
    <property type="entry name" value="MATRIX METALLOPROTEINASE 1, ISOFORM C-RELATED"/>
    <property type="match status" value="1"/>
</dbReference>
<feature type="binding site" evidence="11">
    <location>
        <position position="188"/>
    </location>
    <ligand>
        <name>Ca(2+)</name>
        <dbReference type="ChEBI" id="CHEBI:29108"/>
        <label>3</label>
    </ligand>
</feature>
<dbReference type="GO" id="GO:0006508">
    <property type="term" value="P:proteolysis"/>
    <property type="evidence" value="ECO:0007669"/>
    <property type="project" value="UniProtKB-KW"/>
</dbReference>
<dbReference type="InterPro" id="IPR001818">
    <property type="entry name" value="Pept_M10_metallopeptidase"/>
</dbReference>
<dbReference type="Pfam" id="PF00413">
    <property type="entry name" value="Peptidase_M10"/>
    <property type="match status" value="1"/>
</dbReference>
<feature type="binding site" evidence="11">
    <location>
        <position position="187"/>
    </location>
    <ligand>
        <name>Ca(2+)</name>
        <dbReference type="ChEBI" id="CHEBI:29108"/>
        <label>3</label>
    </ligand>
</feature>
<name>A0AAN8KDC8_PATCE</name>
<dbReference type="Pfam" id="PF01471">
    <property type="entry name" value="PG_binding_1"/>
    <property type="match status" value="1"/>
</dbReference>
<evidence type="ECO:0000256" key="13">
    <source>
        <dbReference type="PROSITE-ProRule" id="PRU01011"/>
    </source>
</evidence>